<name>A0A8J8NAS5_HALGN</name>
<accession>A0A8J8NAS5</accession>
<dbReference type="Proteomes" id="UP000785679">
    <property type="component" value="Unassembled WGS sequence"/>
</dbReference>
<protein>
    <submittedName>
        <fullName evidence="1">Uncharacterized protein</fullName>
    </submittedName>
</protein>
<evidence type="ECO:0000313" key="1">
    <source>
        <dbReference type="EMBL" id="TNV71443.1"/>
    </source>
</evidence>
<proteinExistence type="predicted"/>
<gene>
    <name evidence="1" type="ORF">FGO68_gene13305</name>
</gene>
<reference evidence="1" key="1">
    <citation type="submission" date="2019-06" db="EMBL/GenBank/DDBJ databases">
        <authorList>
            <person name="Zheng W."/>
        </authorList>
    </citation>
    <scope>NUCLEOTIDE SEQUENCE</scope>
    <source>
        <strain evidence="1">QDHG01</strain>
    </source>
</reference>
<sequence>MGFAVEESQPKFFIETIILPDTKQLPCSIRKLDVIITVVTENTPKQHLDRLFHVFEIFALLRKLSSILRNLPWGFFILRSTQNEKCEQSGK</sequence>
<organism evidence="1 2">
    <name type="scientific">Halteria grandinella</name>
    <dbReference type="NCBI Taxonomy" id="5974"/>
    <lineage>
        <taxon>Eukaryota</taxon>
        <taxon>Sar</taxon>
        <taxon>Alveolata</taxon>
        <taxon>Ciliophora</taxon>
        <taxon>Intramacronucleata</taxon>
        <taxon>Spirotrichea</taxon>
        <taxon>Stichotrichia</taxon>
        <taxon>Sporadotrichida</taxon>
        <taxon>Halteriidae</taxon>
        <taxon>Halteria</taxon>
    </lineage>
</organism>
<evidence type="ECO:0000313" key="2">
    <source>
        <dbReference type="Proteomes" id="UP000785679"/>
    </source>
</evidence>
<dbReference type="EMBL" id="RRYP01029798">
    <property type="protein sequence ID" value="TNV71443.1"/>
    <property type="molecule type" value="Genomic_DNA"/>
</dbReference>
<keyword evidence="2" id="KW-1185">Reference proteome</keyword>
<dbReference type="AlphaFoldDB" id="A0A8J8NAS5"/>
<comment type="caution">
    <text evidence="1">The sequence shown here is derived from an EMBL/GenBank/DDBJ whole genome shotgun (WGS) entry which is preliminary data.</text>
</comment>